<protein>
    <submittedName>
        <fullName evidence="2">Uncharacterized protein</fullName>
    </submittedName>
</protein>
<keyword evidence="3" id="KW-1185">Reference proteome</keyword>
<feature type="transmembrane region" description="Helical" evidence="1">
    <location>
        <begin position="194"/>
        <end position="217"/>
    </location>
</feature>
<evidence type="ECO:0000313" key="2">
    <source>
        <dbReference type="EMBL" id="SHK02116.1"/>
    </source>
</evidence>
<organism evidence="2 3">
    <name type="scientific">Muricoccus roseus</name>
    <dbReference type="NCBI Taxonomy" id="198092"/>
    <lineage>
        <taxon>Bacteria</taxon>
        <taxon>Pseudomonadati</taxon>
        <taxon>Pseudomonadota</taxon>
        <taxon>Alphaproteobacteria</taxon>
        <taxon>Acetobacterales</taxon>
        <taxon>Roseomonadaceae</taxon>
        <taxon>Muricoccus</taxon>
    </lineage>
</organism>
<evidence type="ECO:0000313" key="3">
    <source>
        <dbReference type="Proteomes" id="UP000184387"/>
    </source>
</evidence>
<feature type="transmembrane region" description="Helical" evidence="1">
    <location>
        <begin position="81"/>
        <end position="102"/>
    </location>
</feature>
<keyword evidence="1" id="KW-1133">Transmembrane helix</keyword>
<gene>
    <name evidence="2" type="ORF">SAMN02745194_03992</name>
</gene>
<dbReference type="EMBL" id="FQZF01000028">
    <property type="protein sequence ID" value="SHK02116.1"/>
    <property type="molecule type" value="Genomic_DNA"/>
</dbReference>
<evidence type="ECO:0000256" key="1">
    <source>
        <dbReference type="SAM" id="Phobius"/>
    </source>
</evidence>
<feature type="transmembrane region" description="Helical" evidence="1">
    <location>
        <begin position="320"/>
        <end position="336"/>
    </location>
</feature>
<feature type="transmembrane region" description="Helical" evidence="1">
    <location>
        <begin position="243"/>
        <end position="261"/>
    </location>
</feature>
<dbReference type="STRING" id="198092.SAMN02745194_03992"/>
<feature type="transmembrane region" description="Helical" evidence="1">
    <location>
        <begin position="147"/>
        <end position="163"/>
    </location>
</feature>
<feature type="transmembrane region" description="Helical" evidence="1">
    <location>
        <begin position="169"/>
        <end position="187"/>
    </location>
</feature>
<feature type="transmembrane region" description="Helical" evidence="1">
    <location>
        <begin position="54"/>
        <end position="74"/>
    </location>
</feature>
<dbReference type="OrthoDB" id="176190at2"/>
<dbReference type="AlphaFoldDB" id="A0A1M6P2F9"/>
<feature type="transmembrane region" description="Helical" evidence="1">
    <location>
        <begin position="12"/>
        <end position="34"/>
    </location>
</feature>
<feature type="transmembrane region" description="Helical" evidence="1">
    <location>
        <begin position="108"/>
        <end position="135"/>
    </location>
</feature>
<reference evidence="2 3" key="1">
    <citation type="submission" date="2016-11" db="EMBL/GenBank/DDBJ databases">
        <authorList>
            <person name="Jaros S."/>
            <person name="Januszkiewicz K."/>
            <person name="Wedrychowicz H."/>
        </authorList>
    </citation>
    <scope>NUCLEOTIDE SEQUENCE [LARGE SCALE GENOMIC DNA]</scope>
    <source>
        <strain evidence="2 3">DSM 14916</strain>
    </source>
</reference>
<keyword evidence="1" id="KW-0472">Membrane</keyword>
<sequence>MSAPASSPLRWFGALLVALGAVMGFVPLTPLLPLAELDNAWAVAMNQAVVQGLAFGRDLIFTFGPYAGIYTWLFNPATDGMILAGTGLLAAAVTAALLHLAAGRGMVAAILLALFLSQMWLRDAIYFFIPMLFLAVIGRGPESWRNSGGRIALGLLVLAMALLPLVKGTFAAASGLAMALGCGLLLLRGAWRMAVALGLLFLLAMPGFWLASGQALADLPRFFLSLGEIIRGYTPAMALEGPLWQAAVAAGVAALVLLLNLRGLAQAGLAGAMLGLGAAALLFLSFKAGFVRQDGHIIIAGGTIALVAWVLFLWAGRHRLLSLAGLAVGLVGWAVLDHAAAGLTPATFVQRLGGSALQMAEGTAARLRPGRLTQRYEEQIAALRREHPLPAVTGRVDIYSIGQSVLLAHGLPWAPRPILQSYSVYTPALAALNAAHLAGPNAPDTVLLALEPIDNRMAALEDGLSWPLLLTRYEVVSRQGAMLVLRRRAEAGPPPASPTEGVVGEVVAHGMHGFGARVALPADPPALWATIIAKPTLLGRLVSTLLRPPPIDIALSLPGGQTVTRRFIPGMAEAGFLIAPVVQDARQWLNLAMPGSPIYEDQRPVAFSLSVQPGGEGLWRAEYSLELRRFAAPPQTAEATAAMFRRPAPASPSAEGARCYLDTLNGVPIDHNGAVRLPARSRLNGWGFALLPEETEPSSISLTLTGSDGTVLEVPTEIMSRPDVGVFFGKPALVRIGFQALPDLAGLNGRYRLGLALTTARGRQSCSLSAFPVELTGE</sequence>
<feature type="transmembrane region" description="Helical" evidence="1">
    <location>
        <begin position="268"/>
        <end position="290"/>
    </location>
</feature>
<proteinExistence type="predicted"/>
<accession>A0A1M6P2F9</accession>
<dbReference type="Proteomes" id="UP000184387">
    <property type="component" value="Unassembled WGS sequence"/>
</dbReference>
<name>A0A1M6P2F9_9PROT</name>
<dbReference type="RefSeq" id="WP_073137994.1">
    <property type="nucleotide sequence ID" value="NZ_FQZF01000028.1"/>
</dbReference>
<keyword evidence="1" id="KW-0812">Transmembrane</keyword>
<feature type="transmembrane region" description="Helical" evidence="1">
    <location>
        <begin position="296"/>
        <end position="315"/>
    </location>
</feature>